<evidence type="ECO:0000256" key="8">
    <source>
        <dbReference type="ARBA" id="ARBA00023098"/>
    </source>
</evidence>
<comment type="subcellular location">
    <subcellularLocation>
        <location evidence="1">Cell membrane</location>
        <topology evidence="1">Multi-pass membrane protein</topology>
    </subcellularLocation>
</comment>
<dbReference type="CDD" id="cd09110">
    <property type="entry name" value="PLDc_CLS_1"/>
    <property type="match status" value="1"/>
</dbReference>
<keyword evidence="6" id="KW-0677">Repeat</keyword>
<evidence type="ECO:0000256" key="11">
    <source>
        <dbReference type="ARBA" id="ARBA00023264"/>
    </source>
</evidence>
<dbReference type="SUPFAM" id="SSF56024">
    <property type="entry name" value="Phospholipase D/nuclease"/>
    <property type="match status" value="2"/>
</dbReference>
<dbReference type="InterPro" id="IPR025202">
    <property type="entry name" value="PLD-like_dom"/>
</dbReference>
<dbReference type="CDD" id="cd09112">
    <property type="entry name" value="PLDc_CLS_2"/>
    <property type="match status" value="1"/>
</dbReference>
<dbReference type="EC" id="2.7.8.-" evidence="12"/>
<protein>
    <recommendedName>
        <fullName evidence="12">Cardiolipin synthase</fullName>
        <ecNumber evidence="12">2.7.8.-</ecNumber>
    </recommendedName>
</protein>
<dbReference type="Pfam" id="PF13091">
    <property type="entry name" value="PLDc_2"/>
    <property type="match status" value="2"/>
</dbReference>
<dbReference type="GO" id="GO:0008808">
    <property type="term" value="F:cardiolipin synthase activity"/>
    <property type="evidence" value="ECO:0007669"/>
    <property type="project" value="UniProtKB-UniRule"/>
</dbReference>
<dbReference type="InterPro" id="IPR001736">
    <property type="entry name" value="PLipase_D/transphosphatidylase"/>
</dbReference>
<keyword evidence="4" id="KW-0808">Transferase</keyword>
<gene>
    <name evidence="14" type="primary">cls</name>
    <name evidence="14" type="ORF">E4P47_00315</name>
</gene>
<evidence type="ECO:0000256" key="12">
    <source>
        <dbReference type="NCBIfam" id="TIGR04265"/>
    </source>
</evidence>
<dbReference type="InterPro" id="IPR022924">
    <property type="entry name" value="Cardiolipin_synthase"/>
</dbReference>
<dbReference type="NCBIfam" id="TIGR04265">
    <property type="entry name" value="bac_cardiolipin"/>
    <property type="match status" value="1"/>
</dbReference>
<keyword evidence="10" id="KW-0594">Phospholipid biosynthesis</keyword>
<evidence type="ECO:0000259" key="13">
    <source>
        <dbReference type="PROSITE" id="PS50035"/>
    </source>
</evidence>
<evidence type="ECO:0000256" key="2">
    <source>
        <dbReference type="ARBA" id="ARBA00022475"/>
    </source>
</evidence>
<evidence type="ECO:0000256" key="5">
    <source>
        <dbReference type="ARBA" id="ARBA00022692"/>
    </source>
</evidence>
<organism evidence="14 15">
    <name type="scientific">Porphyromonas levii</name>
    <dbReference type="NCBI Taxonomy" id="28114"/>
    <lineage>
        <taxon>Bacteria</taxon>
        <taxon>Pseudomonadati</taxon>
        <taxon>Bacteroidota</taxon>
        <taxon>Bacteroidia</taxon>
        <taxon>Bacteroidales</taxon>
        <taxon>Porphyromonadaceae</taxon>
        <taxon>Porphyromonas</taxon>
    </lineage>
</organism>
<keyword evidence="11" id="KW-1208">Phospholipid metabolism</keyword>
<reference evidence="14 15" key="1">
    <citation type="submission" date="2019-03" db="EMBL/GenBank/DDBJ databases">
        <title>Porphyromonas levii Isolated from the Uterus of Dairy Cows.</title>
        <authorList>
            <person name="Francis A.M."/>
        </authorList>
    </citation>
    <scope>NUCLEOTIDE SEQUENCE [LARGE SCALE GENOMIC DNA]</scope>
    <source>
        <strain evidence="14 15">AF5678</strain>
    </source>
</reference>
<evidence type="ECO:0000256" key="9">
    <source>
        <dbReference type="ARBA" id="ARBA00023136"/>
    </source>
</evidence>
<accession>A0A4Y8WSH7</accession>
<dbReference type="EMBL" id="SPNC01000002">
    <property type="protein sequence ID" value="TFH97433.1"/>
    <property type="molecule type" value="Genomic_DNA"/>
</dbReference>
<name>A0A4Y8WSH7_9PORP</name>
<evidence type="ECO:0000313" key="15">
    <source>
        <dbReference type="Proteomes" id="UP000297225"/>
    </source>
</evidence>
<dbReference type="PANTHER" id="PTHR21248:SF22">
    <property type="entry name" value="PHOSPHOLIPASE D"/>
    <property type="match status" value="1"/>
</dbReference>
<sequence length="490" mass="56102">MGWNILGNILLMIIVIGIIFVIILENRNPHKAIGWLIILVLLPGVGVLLYALLGQEKLYLRKINRHAPEHFDLNETPSFSEDNKDQVVNDQQKQLYDMVYHATLGSMLKADEVATFTNGIDKLYALLEDIKRAKRFIHIEYYRFLDDKSGQLVSEALKEKAAQGVKVRLLCDYVGSFSTRNSFFSDLRKHGVEVRQFLKVVFPSLRSDINFRDHRKIVVIDSNIGYIGGMNIADHYSFGNIRGTWRDAHFRITGLAVNGLQAAFMSDWYVASKIALSYDYFLNPIEGRHVQAAPNFSDGYVRAPKVGDVQMQTFTSGPTSLYDTLLQVWCRSIYGAKERIYIETPYFLPPDALLKALIGAALGGVEVYMVIPAASDICPLKFAIQSYYEELLEAGVKLYRYDGEFNHSKLLTIDGEVCFIGSANMDFRSLEHNFEITSVVYNQPFARQIEDMIRQDIDKYCTVYDLERWKRRSLTLRFTQSFCRLFSPLM</sequence>
<evidence type="ECO:0000313" key="14">
    <source>
        <dbReference type="EMBL" id="TFH97433.1"/>
    </source>
</evidence>
<keyword evidence="9" id="KW-0472">Membrane</keyword>
<evidence type="ECO:0000256" key="6">
    <source>
        <dbReference type="ARBA" id="ARBA00022737"/>
    </source>
</evidence>
<keyword evidence="15" id="KW-1185">Reference proteome</keyword>
<evidence type="ECO:0000256" key="10">
    <source>
        <dbReference type="ARBA" id="ARBA00023209"/>
    </source>
</evidence>
<feature type="domain" description="PLD phosphodiesterase" evidence="13">
    <location>
        <begin position="402"/>
        <end position="429"/>
    </location>
</feature>
<evidence type="ECO:0000256" key="3">
    <source>
        <dbReference type="ARBA" id="ARBA00022516"/>
    </source>
</evidence>
<keyword evidence="7" id="KW-1133">Transmembrane helix</keyword>
<dbReference type="PANTHER" id="PTHR21248">
    <property type="entry name" value="CARDIOLIPIN SYNTHASE"/>
    <property type="match status" value="1"/>
</dbReference>
<keyword evidence="5" id="KW-0812">Transmembrane</keyword>
<dbReference type="OrthoDB" id="9762009at2"/>
<dbReference type="Proteomes" id="UP000297225">
    <property type="component" value="Unassembled WGS sequence"/>
</dbReference>
<dbReference type="Pfam" id="PF13396">
    <property type="entry name" value="PLDc_N"/>
    <property type="match status" value="1"/>
</dbReference>
<comment type="caution">
    <text evidence="14">The sequence shown here is derived from an EMBL/GenBank/DDBJ whole genome shotgun (WGS) entry which is preliminary data.</text>
</comment>
<dbReference type="STRING" id="1122973.GCA_000379925_00643"/>
<evidence type="ECO:0000256" key="1">
    <source>
        <dbReference type="ARBA" id="ARBA00004651"/>
    </source>
</evidence>
<evidence type="ECO:0000256" key="4">
    <source>
        <dbReference type="ARBA" id="ARBA00022679"/>
    </source>
</evidence>
<evidence type="ECO:0000256" key="7">
    <source>
        <dbReference type="ARBA" id="ARBA00022989"/>
    </source>
</evidence>
<dbReference type="GO" id="GO:0032049">
    <property type="term" value="P:cardiolipin biosynthetic process"/>
    <property type="evidence" value="ECO:0007669"/>
    <property type="project" value="UniProtKB-UniRule"/>
</dbReference>
<keyword evidence="8" id="KW-0443">Lipid metabolism</keyword>
<proteinExistence type="predicted"/>
<keyword evidence="3" id="KW-0444">Lipid biosynthesis</keyword>
<dbReference type="Gene3D" id="3.30.870.10">
    <property type="entry name" value="Endonuclease Chain A"/>
    <property type="match status" value="2"/>
</dbReference>
<feature type="domain" description="PLD phosphodiesterase" evidence="13">
    <location>
        <begin position="209"/>
        <end position="236"/>
    </location>
</feature>
<keyword evidence="2" id="KW-1003">Cell membrane</keyword>
<dbReference type="SMART" id="SM00155">
    <property type="entry name" value="PLDc"/>
    <property type="match status" value="2"/>
</dbReference>
<dbReference type="AlphaFoldDB" id="A0A4Y8WSH7"/>
<dbReference type="InterPro" id="IPR027379">
    <property type="entry name" value="CLS_N"/>
</dbReference>
<dbReference type="PROSITE" id="PS50035">
    <property type="entry name" value="PLD"/>
    <property type="match status" value="2"/>
</dbReference>
<dbReference type="GO" id="GO:0005886">
    <property type="term" value="C:plasma membrane"/>
    <property type="evidence" value="ECO:0007669"/>
    <property type="project" value="UniProtKB-SubCell"/>
</dbReference>